<dbReference type="RefSeq" id="XP_038047026.1">
    <property type="nucleotide sequence ID" value="XM_038191098.1"/>
</dbReference>
<evidence type="ECO:0000259" key="7">
    <source>
        <dbReference type="PROSITE" id="PS50115"/>
    </source>
</evidence>
<dbReference type="PROSITE" id="PS50115">
    <property type="entry name" value="ARFGAP"/>
    <property type="match status" value="1"/>
</dbReference>
<evidence type="ECO:0000313" key="8">
    <source>
        <dbReference type="EnsemblMetazoa" id="XP_038047026.1"/>
    </source>
</evidence>
<feature type="domain" description="Arf-GAP" evidence="7">
    <location>
        <begin position="10"/>
        <end position="115"/>
    </location>
</feature>
<evidence type="ECO:0000256" key="5">
    <source>
        <dbReference type="PROSITE-ProRule" id="PRU00288"/>
    </source>
</evidence>
<dbReference type="GO" id="GO:0008270">
    <property type="term" value="F:zinc ion binding"/>
    <property type="evidence" value="ECO:0007669"/>
    <property type="project" value="UniProtKB-KW"/>
</dbReference>
<evidence type="ECO:0000256" key="6">
    <source>
        <dbReference type="SAM" id="MobiDB-lite"/>
    </source>
</evidence>
<dbReference type="GO" id="GO:0048205">
    <property type="term" value="P:COPI coating of Golgi vesicle"/>
    <property type="evidence" value="ECO:0007669"/>
    <property type="project" value="TreeGrafter"/>
</dbReference>
<evidence type="ECO:0000256" key="1">
    <source>
        <dbReference type="ARBA" id="ARBA00022468"/>
    </source>
</evidence>
<dbReference type="AlphaFoldDB" id="A0A913Z7N2"/>
<dbReference type="OrthoDB" id="983479at2759"/>
<dbReference type="SUPFAM" id="SSF57863">
    <property type="entry name" value="ArfGap/RecO-like zinc finger"/>
    <property type="match status" value="1"/>
</dbReference>
<protein>
    <recommendedName>
        <fullName evidence="7">Arf-GAP domain-containing protein</fullName>
    </recommendedName>
</protein>
<dbReference type="OMA" id="TREQYMS"/>
<feature type="region of interest" description="Disordered" evidence="6">
    <location>
        <begin position="341"/>
        <end position="382"/>
    </location>
</feature>
<dbReference type="PRINTS" id="PR00405">
    <property type="entry name" value="REVINTRACTNG"/>
</dbReference>
<sequence>MADASKNDCHAIFKRLHSIPTNKCCFDCNSKNSSWASVTYGVFLCIECSAVHRSLGVHLTFIRSTQLDSWTWPQLRAMQVGGNTNATVFFRQHGTSTADANKKYNSRAAQLYREKIKSLAAAAMRKYGTETLHIGDLHVSSPDQKEVDFFKEHTGEHKDFVPTTNLPQQQGMNLHVSSSPPVAEVKLEPVPIKNGQDTPNEEGDTREPSVDHVLGTSPSQSVAKAEPRKSTIGQRKPMGAKKGLGAKKGKLGAQKVTTNFADIESAAHQADLMKQETVVKHKKTKEEEEANKASMRLAYQDMTVELKKQEERMKTADPKKAQQMERLGMGFGGRSAISHSAMSDMQTIKQEKPSTAKSQRSSSRDFFDEYDDSRSSGYASRNKDDIFSSRKVRDDDNDKDDWDILDKPKETDNYESIKPLADRMSLGKKKQYEAVSSSTEAQKRFANAKSISSDNYFGNTETDAATKSNLDRFTGKSSISSSDFYGDQSTSDGSYASGPDMAAIKDGMKDSVTQVAGRLSRMANGLMSSIQDKYGY</sequence>
<dbReference type="InterPro" id="IPR001164">
    <property type="entry name" value="ArfGAP_dom"/>
</dbReference>
<dbReference type="Proteomes" id="UP000887568">
    <property type="component" value="Unplaced"/>
</dbReference>
<dbReference type="GO" id="GO:0000139">
    <property type="term" value="C:Golgi membrane"/>
    <property type="evidence" value="ECO:0007669"/>
    <property type="project" value="GOC"/>
</dbReference>
<keyword evidence="4" id="KW-0862">Zinc</keyword>
<dbReference type="PANTHER" id="PTHR45686">
    <property type="entry name" value="ADP-RIBOSYLATION FACTOR GTPASE ACTIVATING PROTEIN 3, ISOFORM H-RELATED"/>
    <property type="match status" value="1"/>
</dbReference>
<dbReference type="EnsemblMetazoa" id="XM_038191098.1">
    <property type="protein sequence ID" value="XP_038047026.1"/>
    <property type="gene ID" value="LOC119721192"/>
</dbReference>
<keyword evidence="2" id="KW-0479">Metal-binding</keyword>
<dbReference type="GO" id="GO:0005096">
    <property type="term" value="F:GTPase activator activity"/>
    <property type="evidence" value="ECO:0007669"/>
    <property type="project" value="UniProtKB-KW"/>
</dbReference>
<organism evidence="8 9">
    <name type="scientific">Patiria miniata</name>
    <name type="common">Bat star</name>
    <name type="synonym">Asterina miniata</name>
    <dbReference type="NCBI Taxonomy" id="46514"/>
    <lineage>
        <taxon>Eukaryota</taxon>
        <taxon>Metazoa</taxon>
        <taxon>Echinodermata</taxon>
        <taxon>Eleutherozoa</taxon>
        <taxon>Asterozoa</taxon>
        <taxon>Asteroidea</taxon>
        <taxon>Valvatacea</taxon>
        <taxon>Valvatida</taxon>
        <taxon>Asterinidae</taxon>
        <taxon>Patiria</taxon>
    </lineage>
</organism>
<accession>A0A913Z7N2</accession>
<keyword evidence="3 5" id="KW-0863">Zinc-finger</keyword>
<proteinExistence type="predicted"/>
<dbReference type="Gene3D" id="1.10.220.150">
    <property type="entry name" value="Arf GTPase activating protein"/>
    <property type="match status" value="1"/>
</dbReference>
<evidence type="ECO:0000256" key="4">
    <source>
        <dbReference type="ARBA" id="ARBA00022833"/>
    </source>
</evidence>
<dbReference type="SMART" id="SM00105">
    <property type="entry name" value="ArfGap"/>
    <property type="match status" value="1"/>
</dbReference>
<feature type="region of interest" description="Disordered" evidence="6">
    <location>
        <begin position="189"/>
        <end position="251"/>
    </location>
</feature>
<dbReference type="Pfam" id="PF01412">
    <property type="entry name" value="ArfGap"/>
    <property type="match status" value="1"/>
</dbReference>
<reference evidence="8" key="1">
    <citation type="submission" date="2022-11" db="UniProtKB">
        <authorList>
            <consortium name="EnsemblMetazoa"/>
        </authorList>
    </citation>
    <scope>IDENTIFICATION</scope>
</reference>
<evidence type="ECO:0000313" key="9">
    <source>
        <dbReference type="Proteomes" id="UP000887568"/>
    </source>
</evidence>
<evidence type="ECO:0000256" key="3">
    <source>
        <dbReference type="ARBA" id="ARBA00022771"/>
    </source>
</evidence>
<keyword evidence="1" id="KW-0343">GTPase activation</keyword>
<dbReference type="InterPro" id="IPR037278">
    <property type="entry name" value="ARFGAP/RecO"/>
</dbReference>
<name>A0A913Z7N2_PATMI</name>
<dbReference type="InterPro" id="IPR038508">
    <property type="entry name" value="ArfGAP_dom_sf"/>
</dbReference>
<keyword evidence="9" id="KW-1185">Reference proteome</keyword>
<evidence type="ECO:0000256" key="2">
    <source>
        <dbReference type="ARBA" id="ARBA00022723"/>
    </source>
</evidence>
<dbReference type="CDD" id="cd08959">
    <property type="entry name" value="ArfGap_ArfGap1_like"/>
    <property type="match status" value="1"/>
</dbReference>
<dbReference type="PANTHER" id="PTHR45686:SF4">
    <property type="entry name" value="ADP-RIBOSYLATION FACTOR GTPASE ACTIVATING PROTEIN 3, ISOFORM H"/>
    <property type="match status" value="1"/>
</dbReference>
<dbReference type="GeneID" id="119721192"/>
<dbReference type="FunFam" id="1.10.220.150:FF:000004">
    <property type="entry name" value="Putative ADP-ribosylation factor GTPase-activating protein 2"/>
    <property type="match status" value="1"/>
</dbReference>